<gene>
    <name evidence="1" type="ORF">CTI12_AA573840</name>
</gene>
<proteinExistence type="predicted"/>
<name>A0A2U1KR34_ARTAN</name>
<dbReference type="OrthoDB" id="5148094at2759"/>
<evidence type="ECO:0000313" key="1">
    <source>
        <dbReference type="EMBL" id="PWA39227.1"/>
    </source>
</evidence>
<comment type="caution">
    <text evidence="1">The sequence shown here is derived from an EMBL/GenBank/DDBJ whole genome shotgun (WGS) entry which is preliminary data.</text>
</comment>
<evidence type="ECO:0000313" key="2">
    <source>
        <dbReference type="Proteomes" id="UP000245207"/>
    </source>
</evidence>
<protein>
    <submittedName>
        <fullName evidence="1">Armadillo-like helical</fullName>
    </submittedName>
</protein>
<accession>A0A2U1KR34</accession>
<dbReference type="STRING" id="35608.A0A2U1KR34"/>
<keyword evidence="2" id="KW-1185">Reference proteome</keyword>
<dbReference type="AlphaFoldDB" id="A0A2U1KR34"/>
<sequence length="70" mass="7913">MGLDIATALRLIATSERHISSDRISSLGESDNNDRSSLSLFEREYCKAIESCKFGHLQVNSLLLFLWCIH</sequence>
<organism evidence="1 2">
    <name type="scientific">Artemisia annua</name>
    <name type="common">Sweet wormwood</name>
    <dbReference type="NCBI Taxonomy" id="35608"/>
    <lineage>
        <taxon>Eukaryota</taxon>
        <taxon>Viridiplantae</taxon>
        <taxon>Streptophyta</taxon>
        <taxon>Embryophyta</taxon>
        <taxon>Tracheophyta</taxon>
        <taxon>Spermatophyta</taxon>
        <taxon>Magnoliopsida</taxon>
        <taxon>eudicotyledons</taxon>
        <taxon>Gunneridae</taxon>
        <taxon>Pentapetalae</taxon>
        <taxon>asterids</taxon>
        <taxon>campanulids</taxon>
        <taxon>Asterales</taxon>
        <taxon>Asteraceae</taxon>
        <taxon>Asteroideae</taxon>
        <taxon>Anthemideae</taxon>
        <taxon>Artemisiinae</taxon>
        <taxon>Artemisia</taxon>
    </lineage>
</organism>
<reference evidence="1 2" key="1">
    <citation type="journal article" date="2018" name="Mol. Plant">
        <title>The genome of Artemisia annua provides insight into the evolution of Asteraceae family and artemisinin biosynthesis.</title>
        <authorList>
            <person name="Shen Q."/>
            <person name="Zhang L."/>
            <person name="Liao Z."/>
            <person name="Wang S."/>
            <person name="Yan T."/>
            <person name="Shi P."/>
            <person name="Liu M."/>
            <person name="Fu X."/>
            <person name="Pan Q."/>
            <person name="Wang Y."/>
            <person name="Lv Z."/>
            <person name="Lu X."/>
            <person name="Zhang F."/>
            <person name="Jiang W."/>
            <person name="Ma Y."/>
            <person name="Chen M."/>
            <person name="Hao X."/>
            <person name="Li L."/>
            <person name="Tang Y."/>
            <person name="Lv G."/>
            <person name="Zhou Y."/>
            <person name="Sun X."/>
            <person name="Brodelius P.E."/>
            <person name="Rose J.K.C."/>
            <person name="Tang K."/>
        </authorList>
    </citation>
    <scope>NUCLEOTIDE SEQUENCE [LARGE SCALE GENOMIC DNA]</scope>
    <source>
        <strain evidence="2">cv. Huhao1</strain>
        <tissue evidence="1">Leaf</tissue>
    </source>
</reference>
<dbReference type="EMBL" id="PKPP01014825">
    <property type="protein sequence ID" value="PWA39227.1"/>
    <property type="molecule type" value="Genomic_DNA"/>
</dbReference>
<dbReference type="Proteomes" id="UP000245207">
    <property type="component" value="Unassembled WGS sequence"/>
</dbReference>